<dbReference type="AlphaFoldDB" id="A0A316A7I1"/>
<keyword evidence="5" id="KW-1185">Reference proteome</keyword>
<dbReference type="Pfam" id="PF12508">
    <property type="entry name" value="Transposon_TraM"/>
    <property type="match status" value="1"/>
</dbReference>
<comment type="caution">
    <text evidence="4">The sequence shown here is derived from an EMBL/GenBank/DDBJ whole genome shotgun (WGS) entry which is preliminary data.</text>
</comment>
<dbReference type="InterPro" id="IPR055407">
    <property type="entry name" value="TraM_C"/>
</dbReference>
<protein>
    <submittedName>
        <fullName evidence="4">Conjugative transposon TraM protein</fullName>
    </submittedName>
</protein>
<keyword evidence="2" id="KW-0812">Transmembrane</keyword>
<feature type="compositionally biased region" description="Polar residues" evidence="1">
    <location>
        <begin position="202"/>
        <end position="218"/>
    </location>
</feature>
<name>A0A316A7I1_9BACT</name>
<organism evidence="4 5">
    <name type="scientific">Dyadobacter jejuensis</name>
    <dbReference type="NCBI Taxonomy" id="1082580"/>
    <lineage>
        <taxon>Bacteria</taxon>
        <taxon>Pseudomonadati</taxon>
        <taxon>Bacteroidota</taxon>
        <taxon>Cytophagia</taxon>
        <taxon>Cytophagales</taxon>
        <taxon>Spirosomataceae</taxon>
        <taxon>Dyadobacter</taxon>
    </lineage>
</organism>
<dbReference type="EMBL" id="QGDT01000023">
    <property type="protein sequence ID" value="PWJ53409.1"/>
    <property type="molecule type" value="Genomic_DNA"/>
</dbReference>
<reference evidence="4 5" key="1">
    <citation type="submission" date="2018-03" db="EMBL/GenBank/DDBJ databases">
        <title>Genomic Encyclopedia of Archaeal and Bacterial Type Strains, Phase II (KMG-II): from individual species to whole genera.</title>
        <authorList>
            <person name="Goeker M."/>
        </authorList>
    </citation>
    <scope>NUCLEOTIDE SEQUENCE [LARGE SCALE GENOMIC DNA]</scope>
    <source>
        <strain evidence="4 5">DSM 100346</strain>
    </source>
</reference>
<feature type="transmembrane region" description="Helical" evidence="2">
    <location>
        <begin position="29"/>
        <end position="47"/>
    </location>
</feature>
<feature type="compositionally biased region" description="Polar residues" evidence="1">
    <location>
        <begin position="230"/>
        <end position="241"/>
    </location>
</feature>
<feature type="domain" description="Conjugative transposon TraM C-terminal" evidence="3">
    <location>
        <begin position="264"/>
        <end position="425"/>
    </location>
</feature>
<feature type="region of interest" description="Disordered" evidence="1">
    <location>
        <begin position="202"/>
        <end position="241"/>
    </location>
</feature>
<keyword evidence="2" id="KW-1133">Transmembrane helix</keyword>
<proteinExistence type="predicted"/>
<evidence type="ECO:0000256" key="2">
    <source>
        <dbReference type="SAM" id="Phobius"/>
    </source>
</evidence>
<evidence type="ECO:0000259" key="3">
    <source>
        <dbReference type="Pfam" id="PF12508"/>
    </source>
</evidence>
<keyword evidence="2" id="KW-0472">Membrane</keyword>
<accession>A0A316A7I1</accession>
<evidence type="ECO:0000313" key="4">
    <source>
        <dbReference type="EMBL" id="PWJ53409.1"/>
    </source>
</evidence>
<dbReference type="Proteomes" id="UP000245880">
    <property type="component" value="Unassembled WGS sequence"/>
</dbReference>
<dbReference type="OrthoDB" id="1453786at2"/>
<evidence type="ECO:0000256" key="1">
    <source>
        <dbReference type="SAM" id="MobiDB-lite"/>
    </source>
</evidence>
<evidence type="ECO:0000313" key="5">
    <source>
        <dbReference type="Proteomes" id="UP000245880"/>
    </source>
</evidence>
<dbReference type="RefSeq" id="WP_109678198.1">
    <property type="nucleotide sequence ID" value="NZ_QGDT01000023.1"/>
</dbReference>
<gene>
    <name evidence="4" type="ORF">CLV98_12323</name>
</gene>
<sequence length="442" mass="49005">MSTNETNDFSNQSDIDIDINSKKRKQGQMLLIILVAMILVVVGIVFFTNSIGKEKDTANDLENIMPLEAKNKKDKNDDKYGKNYDRKVSDENYQSGIDNLTDDDKIFKKKSNENLTDADFAEVRQAGKSGIIQPATSKSSLNRVNQNRIAQAKKQIAYDANPSTPIFTKSEEELREERLAQLERENNTRLAESIISGLEKANSSQPLTTARPNINISHPNHKKQAPNGLIPNTNTNTIGRSTSTGFYSESKSLEAETMNQYSYIPAVVHGNGDGVKVQNGSNIKLRLLAETYINVGGMKMVMPRNSLLNGIIRISNDRLNIIINSVRIDNNVIPVSMLAYDIDGSQGLYIPNLVDKNLLARELAEAGARPLQGSYWNQGGSIGNQIGTQMATQTAQTLLQGTSQYLRRKMNTVRVTIKPNYKVLLTTGSLENTNDAQTINNY</sequence>